<dbReference type="EMBL" id="BGPR01161199">
    <property type="protein sequence ID" value="GBL96525.1"/>
    <property type="molecule type" value="Genomic_DNA"/>
</dbReference>
<dbReference type="InterPro" id="IPR036397">
    <property type="entry name" value="RNaseH_sf"/>
</dbReference>
<sequence>MRGGMLRAGIMMLQGNAHHHAAMRTQQVLQQFRWEMFDHPAYSPDLAPSDYHLFLKKFPGGQDFNSDDGPLSGGGFLRHLLEKLVSQDYICSIPVVLTLRGS</sequence>
<dbReference type="EMBL" id="BGPR01161261">
    <property type="protein sequence ID" value="GBL96765.1"/>
    <property type="molecule type" value="Genomic_DNA"/>
</dbReference>
<evidence type="ECO:0000313" key="3">
    <source>
        <dbReference type="EMBL" id="GBL96530.1"/>
    </source>
</evidence>
<gene>
    <name evidence="4" type="ORF">AVEN_10479_1</name>
    <name evidence="2" type="ORF">AVEN_129428_1</name>
    <name evidence="3" type="ORF">AVEN_130980_1</name>
    <name evidence="1" type="ORF">AVEN_271763_1</name>
</gene>
<organism evidence="3 5">
    <name type="scientific">Araneus ventricosus</name>
    <name type="common">Orbweaver spider</name>
    <name type="synonym">Epeira ventricosa</name>
    <dbReference type="NCBI Taxonomy" id="182803"/>
    <lineage>
        <taxon>Eukaryota</taxon>
        <taxon>Metazoa</taxon>
        <taxon>Ecdysozoa</taxon>
        <taxon>Arthropoda</taxon>
        <taxon>Chelicerata</taxon>
        <taxon>Arachnida</taxon>
        <taxon>Araneae</taxon>
        <taxon>Araneomorphae</taxon>
        <taxon>Entelegynae</taxon>
        <taxon>Araneoidea</taxon>
        <taxon>Araneidae</taxon>
        <taxon>Araneus</taxon>
    </lineage>
</organism>
<dbReference type="Proteomes" id="UP000499080">
    <property type="component" value="Unassembled WGS sequence"/>
</dbReference>
<proteinExistence type="predicted"/>
<reference evidence="3 5" key="1">
    <citation type="journal article" date="2019" name="Sci. Rep.">
        <title>Orb-weaving spider Araneus ventricosus genome elucidates the spidroin gene catalogue.</title>
        <authorList>
            <person name="Kono N."/>
            <person name="Nakamura H."/>
            <person name="Ohtoshi R."/>
            <person name="Moran D.A.P."/>
            <person name="Shinohara A."/>
            <person name="Yoshida Y."/>
            <person name="Fujiwara M."/>
            <person name="Mori M."/>
            <person name="Tomita M."/>
            <person name="Arakawa K."/>
        </authorList>
    </citation>
    <scope>NUCLEOTIDE SEQUENCE [LARGE SCALE GENOMIC DNA]</scope>
</reference>
<evidence type="ECO:0008006" key="6">
    <source>
        <dbReference type="Google" id="ProtNLM"/>
    </source>
</evidence>
<accession>A0A4Y2BWH8</accession>
<dbReference type="PANTHER" id="PTHR46060">
    <property type="entry name" value="MARINER MOS1 TRANSPOSASE-LIKE PROTEIN"/>
    <property type="match status" value="1"/>
</dbReference>
<evidence type="ECO:0000313" key="5">
    <source>
        <dbReference type="Proteomes" id="UP000499080"/>
    </source>
</evidence>
<dbReference type="AlphaFoldDB" id="A0A4Y2BWH8"/>
<dbReference type="EMBL" id="BGPR01161187">
    <property type="protein sequence ID" value="GBL96472.1"/>
    <property type="molecule type" value="Genomic_DNA"/>
</dbReference>
<evidence type="ECO:0000313" key="2">
    <source>
        <dbReference type="EMBL" id="GBL96525.1"/>
    </source>
</evidence>
<keyword evidence="5" id="KW-1185">Reference proteome</keyword>
<comment type="caution">
    <text evidence="3">The sequence shown here is derived from an EMBL/GenBank/DDBJ whole genome shotgun (WGS) entry which is preliminary data.</text>
</comment>
<dbReference type="Gene3D" id="3.30.420.10">
    <property type="entry name" value="Ribonuclease H-like superfamily/Ribonuclease H"/>
    <property type="match status" value="1"/>
</dbReference>
<evidence type="ECO:0000313" key="1">
    <source>
        <dbReference type="EMBL" id="GBL96472.1"/>
    </source>
</evidence>
<dbReference type="OrthoDB" id="10042427at2759"/>
<evidence type="ECO:0000313" key="4">
    <source>
        <dbReference type="EMBL" id="GBL96765.1"/>
    </source>
</evidence>
<protein>
    <recommendedName>
        <fullName evidence="6">Histone-lysine N-methyltransferase SETMAR</fullName>
    </recommendedName>
</protein>
<dbReference type="GO" id="GO:0003676">
    <property type="term" value="F:nucleic acid binding"/>
    <property type="evidence" value="ECO:0007669"/>
    <property type="project" value="InterPro"/>
</dbReference>
<dbReference type="EMBL" id="BGPR01161200">
    <property type="protein sequence ID" value="GBL96530.1"/>
    <property type="molecule type" value="Genomic_DNA"/>
</dbReference>
<dbReference type="InterPro" id="IPR052709">
    <property type="entry name" value="Transposase-MT_Hybrid"/>
</dbReference>
<dbReference type="PANTHER" id="PTHR46060:SF1">
    <property type="entry name" value="MARINER MOS1 TRANSPOSASE-LIKE PROTEIN"/>
    <property type="match status" value="1"/>
</dbReference>
<name>A0A4Y2BWH8_ARAVE</name>